<sequence length="87" mass="9687">MKNHGGSVEAADDLPETTFGSGIHLKTVEMVRANGEDQHSQETRMARREESNESGDRAMEMEEIRLMISLSSLPLTDGYILLDCHIP</sequence>
<protein>
    <submittedName>
        <fullName evidence="2">Uncharacterized protein</fullName>
    </submittedName>
</protein>
<proteinExistence type="predicted"/>
<evidence type="ECO:0000313" key="2">
    <source>
        <dbReference type="EMBL" id="KAA8585061.1"/>
    </source>
</evidence>
<gene>
    <name evidence="2" type="ORF">FQN60_003755</name>
</gene>
<organism evidence="2 3">
    <name type="scientific">Etheostoma spectabile</name>
    <name type="common">orangethroat darter</name>
    <dbReference type="NCBI Taxonomy" id="54343"/>
    <lineage>
        <taxon>Eukaryota</taxon>
        <taxon>Metazoa</taxon>
        <taxon>Chordata</taxon>
        <taxon>Craniata</taxon>
        <taxon>Vertebrata</taxon>
        <taxon>Euteleostomi</taxon>
        <taxon>Actinopterygii</taxon>
        <taxon>Neopterygii</taxon>
        <taxon>Teleostei</taxon>
        <taxon>Neoteleostei</taxon>
        <taxon>Acanthomorphata</taxon>
        <taxon>Eupercaria</taxon>
        <taxon>Perciformes</taxon>
        <taxon>Percoidei</taxon>
        <taxon>Percidae</taxon>
        <taxon>Etheostomatinae</taxon>
        <taxon>Etheostoma</taxon>
    </lineage>
</organism>
<feature type="region of interest" description="Disordered" evidence="1">
    <location>
        <begin position="1"/>
        <end position="59"/>
    </location>
</feature>
<dbReference type="AlphaFoldDB" id="A0A5J5D0C6"/>
<name>A0A5J5D0C6_9PERO</name>
<accession>A0A5J5D0C6</accession>
<comment type="caution">
    <text evidence="2">The sequence shown here is derived from an EMBL/GenBank/DDBJ whole genome shotgun (WGS) entry which is preliminary data.</text>
</comment>
<evidence type="ECO:0000256" key="1">
    <source>
        <dbReference type="SAM" id="MobiDB-lite"/>
    </source>
</evidence>
<evidence type="ECO:0000313" key="3">
    <source>
        <dbReference type="Proteomes" id="UP000327493"/>
    </source>
</evidence>
<dbReference type="Proteomes" id="UP000327493">
    <property type="component" value="Chromosome 15"/>
</dbReference>
<keyword evidence="3" id="KW-1185">Reference proteome</keyword>
<feature type="compositionally biased region" description="Basic and acidic residues" evidence="1">
    <location>
        <begin position="26"/>
        <end position="59"/>
    </location>
</feature>
<reference evidence="2 3" key="1">
    <citation type="submission" date="2019-08" db="EMBL/GenBank/DDBJ databases">
        <title>A chromosome-level genome assembly, high-density linkage maps, and genome scans reveal the genomic architecture of hybrid incompatibilities underlying speciation via character displacement in darters (Percidae: Etheostominae).</title>
        <authorList>
            <person name="Moran R.L."/>
            <person name="Catchen J.M."/>
            <person name="Fuller R.C."/>
        </authorList>
    </citation>
    <scope>NUCLEOTIDE SEQUENCE [LARGE SCALE GENOMIC DNA]</scope>
    <source>
        <strain evidence="2">EspeVRDwgs_2016</strain>
        <tissue evidence="2">Muscle</tissue>
    </source>
</reference>
<dbReference type="EMBL" id="VOFY01000015">
    <property type="protein sequence ID" value="KAA8585061.1"/>
    <property type="molecule type" value="Genomic_DNA"/>
</dbReference>